<dbReference type="RefSeq" id="WP_120176274.1">
    <property type="nucleotide sequence ID" value="NZ_AP018786.1"/>
</dbReference>
<feature type="transmembrane region" description="Helical" evidence="1">
    <location>
        <begin position="128"/>
        <end position="150"/>
    </location>
</feature>
<accession>A0A2Z6I867</accession>
<feature type="transmembrane region" description="Helical" evidence="1">
    <location>
        <begin position="286"/>
        <end position="308"/>
    </location>
</feature>
<evidence type="ECO:0008006" key="4">
    <source>
        <dbReference type="Google" id="ProtNLM"/>
    </source>
</evidence>
<keyword evidence="1" id="KW-1133">Transmembrane helix</keyword>
<organism evidence="2 3">
    <name type="scientific">Sutterella megalosphaeroides</name>
    <dbReference type="NCBI Taxonomy" id="2494234"/>
    <lineage>
        <taxon>Bacteria</taxon>
        <taxon>Pseudomonadati</taxon>
        <taxon>Pseudomonadota</taxon>
        <taxon>Betaproteobacteria</taxon>
        <taxon>Burkholderiales</taxon>
        <taxon>Sutterellaceae</taxon>
        <taxon>Sutterella</taxon>
    </lineage>
</organism>
<dbReference type="EMBL" id="AP018786">
    <property type="protein sequence ID" value="BBF22579.1"/>
    <property type="molecule type" value="Genomic_DNA"/>
</dbReference>
<name>A0A2Z6I867_9BURK</name>
<dbReference type="AlphaFoldDB" id="A0A2Z6I867"/>
<protein>
    <recommendedName>
        <fullName evidence="4">DUF2868 domain-containing protein</fullName>
    </recommendedName>
</protein>
<keyword evidence="1" id="KW-0812">Transmembrane</keyword>
<reference evidence="2 3" key="1">
    <citation type="journal article" date="2018" name="Int. J. Syst. Evol. Microbiol.">
        <title>Mesosutterella multiformis gen. nov., sp. nov., a member of the family Sutterellaceae and Sutterella megalosphaeroides sp. nov., isolated from human faeces.</title>
        <authorList>
            <person name="Sakamoto M."/>
            <person name="Ikeyama N."/>
            <person name="Kunihiro T."/>
            <person name="Iino T."/>
            <person name="Yuki M."/>
            <person name="Ohkuma M."/>
        </authorList>
    </citation>
    <scope>NUCLEOTIDE SEQUENCE [LARGE SCALE GENOMIC DNA]</scope>
    <source>
        <strain evidence="2 3">6FBBBH3</strain>
    </source>
</reference>
<dbReference type="KEGG" id="sutt:SUTMEG_04700"/>
<feature type="transmembrane region" description="Helical" evidence="1">
    <location>
        <begin position="90"/>
        <end position="108"/>
    </location>
</feature>
<evidence type="ECO:0000313" key="2">
    <source>
        <dbReference type="EMBL" id="BBF22579.1"/>
    </source>
</evidence>
<dbReference type="Proteomes" id="UP000271003">
    <property type="component" value="Chromosome"/>
</dbReference>
<dbReference type="InterPro" id="IPR021296">
    <property type="entry name" value="DUF2868"/>
</dbReference>
<dbReference type="Pfam" id="PF11067">
    <property type="entry name" value="DUF2868"/>
    <property type="match status" value="1"/>
</dbReference>
<feature type="transmembrane region" description="Helical" evidence="1">
    <location>
        <begin position="196"/>
        <end position="221"/>
    </location>
</feature>
<keyword evidence="1" id="KW-0472">Membrane</keyword>
<evidence type="ECO:0000313" key="3">
    <source>
        <dbReference type="Proteomes" id="UP000271003"/>
    </source>
</evidence>
<gene>
    <name evidence="2" type="ORF">SUTMEG_04700</name>
</gene>
<dbReference type="OrthoDB" id="4998316at2"/>
<evidence type="ECO:0000256" key="1">
    <source>
        <dbReference type="SAM" id="Phobius"/>
    </source>
</evidence>
<sequence>MRERQLPTTVRLSEKDARDVLLSELLETPTEVAPGEKAVWTPADAAAATRDARHLAGERRTPGLFLPLRARLVLARLKERRVKTTLERTGIATTPVLLTLAMLGYLAGVLTDRLATTGSVVNLLSPPLLAFFLWNIFVYLLLLVQGAGALTGKSVGAPLRSALVRLFEKLHLPGLKKDGLRTRFWARWAPLMAPKLTLCAAQALHLATLAFAIGLLTSLAVRGIGTAYVVGWESTWLADRPDIVHGILNATYGLVPGSQPMPDVEHVRLMNLADGLSAPLTESTSWLLRLMGLIAALVLVPRASLAFVATLRIRRREKALPFPVTTPYYRRLLLSDNEARRREVVVLVPETHGKDWTDLCRRTEALLKARDVALKIVPAELWDTTPEAVLERVQKEGASERLFWVALDASATPEEEIHGRFLTALSENVVVLLDVSSLFARFGKDAPNVRSRLALWETFAHDHGVRIAALDLADASPEFIDALEALVGSSADAFQPN</sequence>
<proteinExistence type="predicted"/>
<keyword evidence="3" id="KW-1185">Reference proteome</keyword>